<dbReference type="Gene3D" id="3.40.50.460">
    <property type="entry name" value="Phosphofructokinase domain"/>
    <property type="match status" value="1"/>
</dbReference>
<dbReference type="EMBL" id="JABMIG020000344">
    <property type="protein sequence ID" value="KAL3780615.1"/>
    <property type="molecule type" value="Genomic_DNA"/>
</dbReference>
<comment type="caution">
    <text evidence="1">The sequence shown here is derived from an EMBL/GenBank/DDBJ whole genome shotgun (WGS) entry which is preliminary data.</text>
</comment>
<dbReference type="AlphaFoldDB" id="A0ABD3P2B5"/>
<protein>
    <submittedName>
        <fullName evidence="1">Uncharacterized protein</fullName>
    </submittedName>
</protein>
<dbReference type="InterPro" id="IPR035966">
    <property type="entry name" value="PKF_sf"/>
</dbReference>
<accession>A0ABD3P2B5</accession>
<evidence type="ECO:0000313" key="2">
    <source>
        <dbReference type="Proteomes" id="UP001516023"/>
    </source>
</evidence>
<proteinExistence type="predicted"/>
<dbReference type="SUPFAM" id="SSF53784">
    <property type="entry name" value="Phosphofructokinase"/>
    <property type="match status" value="1"/>
</dbReference>
<evidence type="ECO:0000313" key="1">
    <source>
        <dbReference type="EMBL" id="KAL3780615.1"/>
    </source>
</evidence>
<dbReference type="Proteomes" id="UP001516023">
    <property type="component" value="Unassembled WGS sequence"/>
</dbReference>
<gene>
    <name evidence="1" type="ORF">HJC23_010053</name>
</gene>
<sequence>MTISHRTNFRCGYCRGAGGFVLQQRRSLKFRQPRMLIVHEVMGRDSGYLTAATARKYREMYSKTAKFPAPGFTTTRMSRDVHAVWIPEVQVNIAEEGARLKKIMDELGCVDVFLSEGAINPGVYFSKRLASLVGAEKTLVQKSGYFARSAASNALDRKLIRIAPSWCAERLPALQVAWDRTRTRKVNRSGPSSLRGSKDTRVSTPVCLGSKTC</sequence>
<reference evidence="1 2" key="1">
    <citation type="journal article" date="2020" name="G3 (Bethesda)">
        <title>Improved Reference Genome for Cyclotella cryptica CCMP332, a Model for Cell Wall Morphogenesis, Salinity Adaptation, and Lipid Production in Diatoms (Bacillariophyta).</title>
        <authorList>
            <person name="Roberts W.R."/>
            <person name="Downey K.M."/>
            <person name="Ruck E.C."/>
            <person name="Traller J.C."/>
            <person name="Alverson A.J."/>
        </authorList>
    </citation>
    <scope>NUCLEOTIDE SEQUENCE [LARGE SCALE GENOMIC DNA]</scope>
    <source>
        <strain evidence="1 2">CCMP332</strain>
    </source>
</reference>
<keyword evidence="2" id="KW-1185">Reference proteome</keyword>
<name>A0ABD3P2B5_9STRA</name>
<organism evidence="1 2">
    <name type="scientific">Cyclotella cryptica</name>
    <dbReference type="NCBI Taxonomy" id="29204"/>
    <lineage>
        <taxon>Eukaryota</taxon>
        <taxon>Sar</taxon>
        <taxon>Stramenopiles</taxon>
        <taxon>Ochrophyta</taxon>
        <taxon>Bacillariophyta</taxon>
        <taxon>Coscinodiscophyceae</taxon>
        <taxon>Thalassiosirophycidae</taxon>
        <taxon>Stephanodiscales</taxon>
        <taxon>Stephanodiscaceae</taxon>
        <taxon>Cyclotella</taxon>
    </lineage>
</organism>